<feature type="region of interest" description="Disordered" evidence="1">
    <location>
        <begin position="477"/>
        <end position="712"/>
    </location>
</feature>
<evidence type="ECO:0000256" key="2">
    <source>
        <dbReference type="SAM" id="SignalP"/>
    </source>
</evidence>
<dbReference type="Pfam" id="PF22974">
    <property type="entry name" value="DUF7029"/>
    <property type="match status" value="1"/>
</dbReference>
<feature type="domain" description="DUF7223" evidence="4">
    <location>
        <begin position="210"/>
        <end position="470"/>
    </location>
</feature>
<dbReference type="AlphaFoldDB" id="A0A9P4V415"/>
<dbReference type="EMBL" id="ML996132">
    <property type="protein sequence ID" value="KAF2735733.1"/>
    <property type="molecule type" value="Genomic_DNA"/>
</dbReference>
<feature type="compositionally biased region" description="Low complexity" evidence="1">
    <location>
        <begin position="638"/>
        <end position="656"/>
    </location>
</feature>
<dbReference type="Proteomes" id="UP000799444">
    <property type="component" value="Unassembled WGS sequence"/>
</dbReference>
<feature type="compositionally biased region" description="Polar residues" evidence="1">
    <location>
        <begin position="657"/>
        <end position="677"/>
    </location>
</feature>
<reference evidence="5" key="1">
    <citation type="journal article" date="2020" name="Stud. Mycol.">
        <title>101 Dothideomycetes genomes: a test case for predicting lifestyles and emergence of pathogens.</title>
        <authorList>
            <person name="Haridas S."/>
            <person name="Albert R."/>
            <person name="Binder M."/>
            <person name="Bloem J."/>
            <person name="Labutti K."/>
            <person name="Salamov A."/>
            <person name="Andreopoulos B."/>
            <person name="Baker S."/>
            <person name="Barry K."/>
            <person name="Bills G."/>
            <person name="Bluhm B."/>
            <person name="Cannon C."/>
            <person name="Castanera R."/>
            <person name="Culley D."/>
            <person name="Daum C."/>
            <person name="Ezra D."/>
            <person name="Gonzalez J."/>
            <person name="Henrissat B."/>
            <person name="Kuo A."/>
            <person name="Liang C."/>
            <person name="Lipzen A."/>
            <person name="Lutzoni F."/>
            <person name="Magnuson J."/>
            <person name="Mondo S."/>
            <person name="Nolan M."/>
            <person name="Ohm R."/>
            <person name="Pangilinan J."/>
            <person name="Park H.-J."/>
            <person name="Ramirez L."/>
            <person name="Alfaro M."/>
            <person name="Sun H."/>
            <person name="Tritt A."/>
            <person name="Yoshinaga Y."/>
            <person name="Zwiers L.-H."/>
            <person name="Turgeon B."/>
            <person name="Goodwin S."/>
            <person name="Spatafora J."/>
            <person name="Crous P."/>
            <person name="Grigoriev I."/>
        </authorList>
    </citation>
    <scope>NUCLEOTIDE SEQUENCE</scope>
    <source>
        <strain evidence="5">CBS 125425</strain>
    </source>
</reference>
<accession>A0A9P4V415</accession>
<feature type="signal peptide" evidence="2">
    <location>
        <begin position="1"/>
        <end position="20"/>
    </location>
</feature>
<sequence>MLFCNTIGIILLFLVSHALSVKLSPLPSLDLTADAHAQAASKREANFTGDLDLRDFESFFWGAPAGDNLIYANLTVYFPEQYEYIIAMEQFSGKLKSVNCAEDMMLEFINDAAFEYAKVVWNWVNQDVNNSFIMVTNYAGCADDMERLPFVVSNIRYDEVANKAFLTADLREWEEIAHSYTLNVGHMPLTPVHRAMMERGILQRSPDLTMNLGSSFDQNLFSTTVGGWTTSVDAVIRTAGSLNVDFDIDVSWLHIKSASMTVNPVDVAASIQLALTESGTLSSAWSWQKTIISIPIEGIEIAKVVKLGAFLDVDVGFTMDEWSGEAVANLGARAQISNSAIVVVDLVNSANNQFSGWTPSFSPIPLTLNAKIAGSAEVYAQPNVKLEASALGKGWNVALNFKMPYIQADFEAMYSTTGVCDTKKTLGVDIDANIGVELNVAAATKGNEASPFWSHELYSNEWPLFSKCFAFGPSNAQTGEAVDPNPAKTKKPKSSKTKKTKTSATKKPKSTKRPSATKTPSSSHVEPTSHSSLKRASHVSTITPTRSSKRVSRTGSDEPTEKATSKASATASDKVSSKMSSSFSALSSDSSSGDETGSSSSSSRSIETNTITTTTRLSTVESFTNTTRSHHATDEPENSGSPEPSLSSALGSSAPSTTDSQQSTGPSGLAPTSSEALSTSPTIITTSPPSSFATSTSTSSSVSSTSSAESCPITGCPTCKDSKYMDAMTRDYFGIEIEEDDEDDEPSNLTVRAYPFHLQRRATRLSTRKYTFVCGDDVSRKFRMAYYPTTGNVVKNPSKYNIPLWYQAATSTDCIEHEVTKTMDTPPGYPTNDIGPPHEIFAAEHIYEGVFILNFLNHLHTSESLSCSAIDKLFFTPTTTNNKGKNWAMALMESLGSATNLNDLVFLRQNINGAKARILDDNNNIIGHEVFRAAPGTQKLELMAVAGRALSYLSQPAIGALMRDTAARVEDTLDALVAFAASAENTEYATALGKFTQAGALAATHRASLSGFVRSRNSVARKSMSSWAKVASTELAATTTGEAHVLKDRSRTMEFLGALQTAPPRGFDVAAYL</sequence>
<feature type="domain" description="DUF7029" evidence="3">
    <location>
        <begin position="81"/>
        <end position="181"/>
    </location>
</feature>
<feature type="compositionally biased region" description="Basic and acidic residues" evidence="1">
    <location>
        <begin position="555"/>
        <end position="564"/>
    </location>
</feature>
<keyword evidence="2" id="KW-0732">Signal</keyword>
<organism evidence="5 6">
    <name type="scientific">Polyplosphaeria fusca</name>
    <dbReference type="NCBI Taxonomy" id="682080"/>
    <lineage>
        <taxon>Eukaryota</taxon>
        <taxon>Fungi</taxon>
        <taxon>Dikarya</taxon>
        <taxon>Ascomycota</taxon>
        <taxon>Pezizomycotina</taxon>
        <taxon>Dothideomycetes</taxon>
        <taxon>Pleosporomycetidae</taxon>
        <taxon>Pleosporales</taxon>
        <taxon>Tetraplosphaeriaceae</taxon>
        <taxon>Polyplosphaeria</taxon>
    </lineage>
</organism>
<feature type="compositionally biased region" description="Low complexity" evidence="1">
    <location>
        <begin position="565"/>
        <end position="624"/>
    </location>
</feature>
<evidence type="ECO:0000256" key="1">
    <source>
        <dbReference type="SAM" id="MobiDB-lite"/>
    </source>
</evidence>
<feature type="compositionally biased region" description="Low complexity" evidence="1">
    <location>
        <begin position="513"/>
        <end position="531"/>
    </location>
</feature>
<feature type="compositionally biased region" description="Low complexity" evidence="1">
    <location>
        <begin position="678"/>
        <end position="710"/>
    </location>
</feature>
<dbReference type="OrthoDB" id="160645at2759"/>
<feature type="compositionally biased region" description="Basic residues" evidence="1">
    <location>
        <begin position="488"/>
        <end position="512"/>
    </location>
</feature>
<evidence type="ECO:0000259" key="4">
    <source>
        <dbReference type="Pfam" id="PF23865"/>
    </source>
</evidence>
<dbReference type="InterPro" id="IPR055647">
    <property type="entry name" value="DUF7223"/>
</dbReference>
<gene>
    <name evidence="5" type="ORF">EJ04DRAFT_575886</name>
</gene>
<feature type="chain" id="PRO_5040235604" evidence="2">
    <location>
        <begin position="21"/>
        <end position="1073"/>
    </location>
</feature>
<keyword evidence="6" id="KW-1185">Reference proteome</keyword>
<name>A0A9P4V415_9PLEO</name>
<dbReference type="InterPro" id="IPR054293">
    <property type="entry name" value="DUF7029"/>
</dbReference>
<dbReference type="Pfam" id="PF23865">
    <property type="entry name" value="DUF7223"/>
    <property type="match status" value="1"/>
</dbReference>
<proteinExistence type="predicted"/>
<evidence type="ECO:0000313" key="5">
    <source>
        <dbReference type="EMBL" id="KAF2735733.1"/>
    </source>
</evidence>
<evidence type="ECO:0000313" key="6">
    <source>
        <dbReference type="Proteomes" id="UP000799444"/>
    </source>
</evidence>
<comment type="caution">
    <text evidence="5">The sequence shown here is derived from an EMBL/GenBank/DDBJ whole genome shotgun (WGS) entry which is preliminary data.</text>
</comment>
<protein>
    <submittedName>
        <fullName evidence="5">Uncharacterized protein</fullName>
    </submittedName>
</protein>
<evidence type="ECO:0000259" key="3">
    <source>
        <dbReference type="Pfam" id="PF22974"/>
    </source>
</evidence>